<accession>A0A5A7MK26</accession>
<comment type="caution">
    <text evidence="1">The sequence shown here is derived from an EMBL/GenBank/DDBJ whole genome shotgun (WGS) entry which is preliminary data.</text>
</comment>
<reference evidence="1 2" key="1">
    <citation type="journal article" date="2019" name="Microbiol. Resour. Announc.">
        <title>Draft Genome Sequence of Comamonas testosteroni TA441, a Bacterium That Has a Cryptic Phenol Degradation Gene Cluster.</title>
        <authorList>
            <person name="Arai H."/>
            <person name="Ishii M."/>
        </authorList>
    </citation>
    <scope>NUCLEOTIDE SEQUENCE [LARGE SCALE GENOMIC DNA]</scope>
    <source>
        <strain evidence="1 2">TA441</strain>
    </source>
</reference>
<proteinExistence type="predicted"/>
<name>A0A5A7MK26_COMTE</name>
<organism evidence="1 2">
    <name type="scientific">Comamonas testosteroni</name>
    <name type="common">Pseudomonas testosteroni</name>
    <dbReference type="NCBI Taxonomy" id="285"/>
    <lineage>
        <taxon>Bacteria</taxon>
        <taxon>Pseudomonadati</taxon>
        <taxon>Pseudomonadota</taxon>
        <taxon>Betaproteobacteria</taxon>
        <taxon>Burkholderiales</taxon>
        <taxon>Comamonadaceae</taxon>
        <taxon>Comamonas</taxon>
    </lineage>
</organism>
<dbReference type="AlphaFoldDB" id="A0A5A7MK26"/>
<evidence type="ECO:0000313" key="1">
    <source>
        <dbReference type="EMBL" id="GEQ77294.1"/>
    </source>
</evidence>
<dbReference type="Proteomes" id="UP000323105">
    <property type="component" value="Unassembled WGS sequence"/>
</dbReference>
<gene>
    <name evidence="1" type="ORF">CTTA_4299</name>
</gene>
<evidence type="ECO:0000313" key="2">
    <source>
        <dbReference type="Proteomes" id="UP000323105"/>
    </source>
</evidence>
<protein>
    <submittedName>
        <fullName evidence="1">Uncharacterized protein</fullName>
    </submittedName>
</protein>
<sequence>MVGPLSFSGRLPRRKVCSTPTVGGQWLKNAQGRWVLEVVDNTRSPLIPVTAELTLGQT</sequence>
<dbReference type="EMBL" id="BKBW01000011">
    <property type="protein sequence ID" value="GEQ77294.1"/>
    <property type="molecule type" value="Genomic_DNA"/>
</dbReference>